<proteinExistence type="inferred from homology"/>
<dbReference type="Gene3D" id="3.30.360.10">
    <property type="entry name" value="Dihydrodipicolinate Reductase, domain 2"/>
    <property type="match status" value="1"/>
</dbReference>
<feature type="domain" description="Semialdehyde dehydrogenase dimerisation" evidence="7">
    <location>
        <begin position="22"/>
        <end position="152"/>
    </location>
</feature>
<comment type="similarity">
    <text evidence="1">Belongs to the aspartate-semialdehyde dehydrogenase family.</text>
</comment>
<evidence type="ECO:0000256" key="6">
    <source>
        <dbReference type="ARBA" id="ARBA00029440"/>
    </source>
</evidence>
<evidence type="ECO:0000313" key="8">
    <source>
        <dbReference type="EMBL" id="UUY05775.1"/>
    </source>
</evidence>
<evidence type="ECO:0000256" key="4">
    <source>
        <dbReference type="ARBA" id="ARBA00023002"/>
    </source>
</evidence>
<dbReference type="Pfam" id="PF02774">
    <property type="entry name" value="Semialdhyde_dhC"/>
    <property type="match status" value="1"/>
</dbReference>
<gene>
    <name evidence="8" type="ORF">LRS13_09720</name>
</gene>
<keyword evidence="3" id="KW-0521">NADP</keyword>
<accession>A0ABY5PMJ6</accession>
<evidence type="ECO:0000256" key="1">
    <source>
        <dbReference type="ARBA" id="ARBA00010584"/>
    </source>
</evidence>
<sequence>MPVLHEEIDFLVTDGQRARELVVAEVHADTLAYNVVPMLGTLGENGYTDEEMKMQNESRKILDLPNLAVSPTCVRVPVMVGHAIEVRATYEREVDLAEAKAALEAFPNLIVEEAPTPLAAAGRDETFVGRVRVDLGDPKSLNFFVVGDNLLKGAALNTVQLAELAVERGLVGARA</sequence>
<evidence type="ECO:0000256" key="2">
    <source>
        <dbReference type="ARBA" id="ARBA00022605"/>
    </source>
</evidence>
<dbReference type="PANTHER" id="PTHR46278">
    <property type="entry name" value="DEHYDROGENASE, PUTATIVE-RELATED"/>
    <property type="match status" value="1"/>
</dbReference>
<protein>
    <recommendedName>
        <fullName evidence="7">Semialdehyde dehydrogenase dimerisation domain-containing protein</fullName>
    </recommendedName>
</protein>
<evidence type="ECO:0000256" key="3">
    <source>
        <dbReference type="ARBA" id="ARBA00022857"/>
    </source>
</evidence>
<evidence type="ECO:0000259" key="7">
    <source>
        <dbReference type="Pfam" id="PF02774"/>
    </source>
</evidence>
<keyword evidence="5" id="KW-0486">Methionine biosynthesis</keyword>
<keyword evidence="9" id="KW-1185">Reference proteome</keyword>
<dbReference type="InterPro" id="IPR012280">
    <property type="entry name" value="Semialdhyde_DH_dimer_dom"/>
</dbReference>
<reference evidence="9" key="1">
    <citation type="submission" date="2021-11" db="EMBL/GenBank/DDBJ databases">
        <title>Cultivation dependent microbiological survey of springs from the worlds oldest radium mine currently devoted to the extraction of radon-saturated water.</title>
        <authorList>
            <person name="Kapinusova G."/>
            <person name="Smrhova T."/>
            <person name="Strejcek M."/>
            <person name="Suman J."/>
            <person name="Jani K."/>
            <person name="Pajer P."/>
            <person name="Uhlik O."/>
        </authorList>
    </citation>
    <scope>NUCLEOTIDE SEQUENCE [LARGE SCALE GENOMIC DNA]</scope>
    <source>
        <strain evidence="9">J379</strain>
    </source>
</reference>
<dbReference type="PROSITE" id="PS01103">
    <property type="entry name" value="ASD"/>
    <property type="match status" value="1"/>
</dbReference>
<dbReference type="EMBL" id="CP088295">
    <property type="protein sequence ID" value="UUY05775.1"/>
    <property type="molecule type" value="Genomic_DNA"/>
</dbReference>
<organism evidence="8 9">
    <name type="scientific">Svornostia abyssi</name>
    <dbReference type="NCBI Taxonomy" id="2898438"/>
    <lineage>
        <taxon>Bacteria</taxon>
        <taxon>Bacillati</taxon>
        <taxon>Actinomycetota</taxon>
        <taxon>Thermoleophilia</taxon>
        <taxon>Solirubrobacterales</taxon>
        <taxon>Baekduiaceae</taxon>
        <taxon>Svornostia</taxon>
    </lineage>
</organism>
<dbReference type="InterPro" id="IPR000319">
    <property type="entry name" value="Asp-semialdehyde_DH_CS"/>
</dbReference>
<evidence type="ECO:0000313" key="9">
    <source>
        <dbReference type="Proteomes" id="UP001058860"/>
    </source>
</evidence>
<keyword evidence="4" id="KW-0560">Oxidoreductase</keyword>
<dbReference type="SUPFAM" id="SSF55347">
    <property type="entry name" value="Glyceraldehyde-3-phosphate dehydrogenase-like, C-terminal domain"/>
    <property type="match status" value="1"/>
</dbReference>
<dbReference type="PANTHER" id="PTHR46278:SF2">
    <property type="entry name" value="ASPARTATE-SEMIALDEHYDE DEHYDROGENASE"/>
    <property type="match status" value="1"/>
</dbReference>
<keyword evidence="2" id="KW-0028">Amino-acid biosynthesis</keyword>
<comment type="pathway">
    <text evidence="6">Amino-acid biosynthesis.</text>
</comment>
<evidence type="ECO:0000256" key="5">
    <source>
        <dbReference type="ARBA" id="ARBA00023167"/>
    </source>
</evidence>
<dbReference type="Proteomes" id="UP001058860">
    <property type="component" value="Chromosome"/>
</dbReference>
<name>A0ABY5PMJ6_9ACTN</name>